<sequence>MRAKTKIVRDKERRELAVERYLRSCRFRSAAFFYRVRSRAWRETNRAAIRV</sequence>
<name>A0A927CPS0_9BACL</name>
<keyword evidence="2" id="KW-1185">Reference proteome</keyword>
<proteinExistence type="predicted"/>
<evidence type="ECO:0000313" key="2">
    <source>
        <dbReference type="Proteomes" id="UP000632125"/>
    </source>
</evidence>
<comment type="caution">
    <text evidence="1">The sequence shown here is derived from an EMBL/GenBank/DDBJ whole genome shotgun (WGS) entry which is preliminary data.</text>
</comment>
<protein>
    <submittedName>
        <fullName evidence="1">Uncharacterized protein</fullName>
    </submittedName>
</protein>
<organism evidence="1 2">
    <name type="scientific">Paenibacillus arenilitoris</name>
    <dbReference type="NCBI Taxonomy" id="2772299"/>
    <lineage>
        <taxon>Bacteria</taxon>
        <taxon>Bacillati</taxon>
        <taxon>Bacillota</taxon>
        <taxon>Bacilli</taxon>
        <taxon>Bacillales</taxon>
        <taxon>Paenibacillaceae</taxon>
        <taxon>Paenibacillus</taxon>
    </lineage>
</organism>
<dbReference type="AlphaFoldDB" id="A0A927CPS0"/>
<reference evidence="1" key="1">
    <citation type="submission" date="2020-09" db="EMBL/GenBank/DDBJ databases">
        <title>A novel bacterium of genus Paenibacillus, isolated from South China Sea.</title>
        <authorList>
            <person name="Huang H."/>
            <person name="Mo K."/>
            <person name="Hu Y."/>
        </authorList>
    </citation>
    <scope>NUCLEOTIDE SEQUENCE</scope>
    <source>
        <strain evidence="1">IB182493</strain>
    </source>
</reference>
<gene>
    <name evidence="1" type="ORF">IDH41_18435</name>
</gene>
<accession>A0A927CPS0</accession>
<dbReference type="RefSeq" id="WP_190863597.1">
    <property type="nucleotide sequence ID" value="NZ_JACXIY010000022.1"/>
</dbReference>
<dbReference type="EMBL" id="JACXIY010000022">
    <property type="protein sequence ID" value="MBD2870563.1"/>
    <property type="molecule type" value="Genomic_DNA"/>
</dbReference>
<dbReference type="Proteomes" id="UP000632125">
    <property type="component" value="Unassembled WGS sequence"/>
</dbReference>
<evidence type="ECO:0000313" key="1">
    <source>
        <dbReference type="EMBL" id="MBD2870563.1"/>
    </source>
</evidence>